<dbReference type="InParanoid" id="A0A1D3D2S7"/>
<sequence length="134" mass="15689">MGKPPLPPSGTARILILWLPEPHRQQRQQYSRFRARLPSVVDFEKRLNLEREAINLRDKVAQCRRNTAKHKLLVDKLKTEMEFLDGELETILAKEECVLFRVCRVDVMVHEMVLPGWHYKALKLEIPLSTSDFA</sequence>
<proteinExistence type="predicted"/>
<evidence type="ECO:0000256" key="1">
    <source>
        <dbReference type="SAM" id="Coils"/>
    </source>
</evidence>
<protein>
    <submittedName>
        <fullName evidence="2">Uncharacterized protein</fullName>
    </submittedName>
</protein>
<organism evidence="2 3">
    <name type="scientific">Cyclospora cayetanensis</name>
    <dbReference type="NCBI Taxonomy" id="88456"/>
    <lineage>
        <taxon>Eukaryota</taxon>
        <taxon>Sar</taxon>
        <taxon>Alveolata</taxon>
        <taxon>Apicomplexa</taxon>
        <taxon>Conoidasida</taxon>
        <taxon>Coccidia</taxon>
        <taxon>Eucoccidiorida</taxon>
        <taxon>Eimeriorina</taxon>
        <taxon>Eimeriidae</taxon>
        <taxon>Cyclospora</taxon>
    </lineage>
</organism>
<keyword evidence="3" id="KW-1185">Reference proteome</keyword>
<dbReference type="VEuPathDB" id="ToxoDB:cyc_05899"/>
<keyword evidence="1" id="KW-0175">Coiled coil</keyword>
<dbReference type="AlphaFoldDB" id="A0A1D3D2S7"/>
<gene>
    <name evidence="2" type="ORF">cyc_05899</name>
</gene>
<dbReference type="Proteomes" id="UP000095192">
    <property type="component" value="Unassembled WGS sequence"/>
</dbReference>
<dbReference type="EMBL" id="JROU02000993">
    <property type="protein sequence ID" value="OEH77746.1"/>
    <property type="molecule type" value="Genomic_DNA"/>
</dbReference>
<evidence type="ECO:0000313" key="3">
    <source>
        <dbReference type="Proteomes" id="UP000095192"/>
    </source>
</evidence>
<accession>A0A1D3D2S7</accession>
<comment type="caution">
    <text evidence="2">The sequence shown here is derived from an EMBL/GenBank/DDBJ whole genome shotgun (WGS) entry which is preliminary data.</text>
</comment>
<name>A0A1D3D2S7_9EIME</name>
<feature type="coiled-coil region" evidence="1">
    <location>
        <begin position="46"/>
        <end position="94"/>
    </location>
</feature>
<reference evidence="2 3" key="1">
    <citation type="journal article" date="2016" name="BMC Genomics">
        <title>Comparative genomics reveals Cyclospora cayetanensis possesses coccidia-like metabolism and invasion components but unique surface antigens.</title>
        <authorList>
            <person name="Liu S."/>
            <person name="Wang L."/>
            <person name="Zheng H."/>
            <person name="Xu Z."/>
            <person name="Roellig D.M."/>
            <person name="Li N."/>
            <person name="Frace M.A."/>
            <person name="Tang K."/>
            <person name="Arrowood M.J."/>
            <person name="Moss D.M."/>
            <person name="Zhang L."/>
            <person name="Feng Y."/>
            <person name="Xiao L."/>
        </authorList>
    </citation>
    <scope>NUCLEOTIDE SEQUENCE [LARGE SCALE GENOMIC DNA]</scope>
    <source>
        <strain evidence="2 3">CHN_HEN01</strain>
    </source>
</reference>
<evidence type="ECO:0000313" key="2">
    <source>
        <dbReference type="EMBL" id="OEH77746.1"/>
    </source>
</evidence>